<dbReference type="Pfam" id="PF25805">
    <property type="entry name" value="IQUB"/>
    <property type="match status" value="1"/>
</dbReference>
<evidence type="ECO:0000256" key="1">
    <source>
        <dbReference type="SAM" id="Coils"/>
    </source>
</evidence>
<dbReference type="GeneID" id="18244798"/>
<dbReference type="OrthoDB" id="10265862at2759"/>
<dbReference type="STRING" id="684364.F4PES3"/>
<dbReference type="InParanoid" id="F4PES3"/>
<evidence type="ECO:0000259" key="3">
    <source>
        <dbReference type="Pfam" id="PF25805"/>
    </source>
</evidence>
<dbReference type="RefSeq" id="XP_006683111.1">
    <property type="nucleotide sequence ID" value="XM_006683048.1"/>
</dbReference>
<dbReference type="EMBL" id="GL882898">
    <property type="protein sequence ID" value="EGF76295.1"/>
    <property type="molecule type" value="Genomic_DNA"/>
</dbReference>
<dbReference type="InterPro" id="IPR057887">
    <property type="entry name" value="IQUB_helical"/>
</dbReference>
<sequence>MDKRISDESIPSADVDIGINLASSLTADNSTQHTPNIPEQLHADMVVSTPTSQVVSTNFDSNVNITPSSPADGLGLAADMPIHGTTANTSNTIDMAEPDRDLPSTETCNDLDEGSKNLSNCQIQYDTVNHDNNEPVIVLDEHKDDGISKLDSNTDILVSNTSSKHNIFSSSTVDISNVHINATTDSVGVTALLAADEQLDVVATALPPPSQHSFTGEEYDSETGLDHHDQDSHAYGDSLAGEAPTYNCTLVKSNLSQWFGKRYLGGYRDKKRGTEYFHAETQTLTPQQLQNKTVKEKFHRDTQTKIGRNRLNQTFQEMSTQMTKIGCYVTTEKSVIKCGKPYVMADEFHAIKNRKAVIIQCFVRQVLARMKATWLRQERDRRVKSMAEKDKRRLILSEKKRLKDIESRLHPKTNKNFEILYNGLENWRLQETSRINGMGYTEPARLAALADLLDQESALLQKIDRLKLAANEENREKSIMASPKRWVCGGELTVLVDTPNTIRARELRDLYHALNLPLLSIDERLQILLHVKYTVKEFDCNLSRDIVELIDREGDLVSRGRDVSSLEGLRKRINSLFLQFIKTPEFNPEAASHQKYAECGQHNNWKRESAVYYCRGCTKYKQSTEFYLSTTMKHLGKCKECTTKENLATSRKDDSAYGEMLKLIRIHETSRRKLSGFPVDLSYNAMALLQESDMRYLVDVIWNRKSAVCGSHSMEELVLTRWDPAQELSPWNCILLTKAESATHDRRPDPHQMYSEDFTNKVRQKHLLAKQHFGGLPAMSKYLKHYYSEDQNGKLVPKNANTAMIAPAVSQVAIQ</sequence>
<feature type="coiled-coil region" evidence="1">
    <location>
        <begin position="449"/>
        <end position="476"/>
    </location>
</feature>
<reference evidence="4 5" key="1">
    <citation type="submission" date="2009-12" db="EMBL/GenBank/DDBJ databases">
        <title>The draft genome of Batrachochytrium dendrobatidis.</title>
        <authorList>
            <consortium name="US DOE Joint Genome Institute (JGI-PGF)"/>
            <person name="Kuo A."/>
            <person name="Salamov A."/>
            <person name="Schmutz J."/>
            <person name="Lucas S."/>
            <person name="Pitluck S."/>
            <person name="Rosenblum E."/>
            <person name="Stajich J."/>
            <person name="Eisen M."/>
            <person name="Grigoriev I.V."/>
        </authorList>
    </citation>
    <scope>NUCLEOTIDE SEQUENCE [LARGE SCALE GENOMIC DNA]</scope>
    <source>
        <strain evidence="5">JAM81 / FGSC 10211</strain>
    </source>
</reference>
<dbReference type="HOGENOM" id="CLU_346464_0_0_1"/>
<keyword evidence="5" id="KW-1185">Reference proteome</keyword>
<proteinExistence type="predicted"/>
<feature type="compositionally biased region" description="Basic and acidic residues" evidence="2">
    <location>
        <begin position="224"/>
        <end position="234"/>
    </location>
</feature>
<dbReference type="InterPro" id="IPR037695">
    <property type="entry name" value="IQUB"/>
</dbReference>
<evidence type="ECO:0000313" key="4">
    <source>
        <dbReference type="EMBL" id="EGF76295.1"/>
    </source>
</evidence>
<accession>F4PES3</accession>
<keyword evidence="1" id="KW-0175">Coiled coil</keyword>
<dbReference type="PANTHER" id="PTHR21074:SF0">
    <property type="entry name" value="IQ AND UBIQUITIN-LIKE DOMAIN-CONTAINING PROTEIN"/>
    <property type="match status" value="1"/>
</dbReference>
<protein>
    <recommendedName>
        <fullName evidence="3">IQ motif and ubiquitin-like domain-containing protein</fullName>
    </recommendedName>
</protein>
<dbReference type="OMA" id="TFAQKER"/>
<organism evidence="4 5">
    <name type="scientific">Batrachochytrium dendrobatidis (strain JAM81 / FGSC 10211)</name>
    <name type="common">Frog chytrid fungus</name>
    <dbReference type="NCBI Taxonomy" id="684364"/>
    <lineage>
        <taxon>Eukaryota</taxon>
        <taxon>Fungi</taxon>
        <taxon>Fungi incertae sedis</taxon>
        <taxon>Chytridiomycota</taxon>
        <taxon>Chytridiomycota incertae sedis</taxon>
        <taxon>Chytridiomycetes</taxon>
        <taxon>Rhizophydiales</taxon>
        <taxon>Rhizophydiales incertae sedis</taxon>
        <taxon>Batrachochytrium</taxon>
    </lineage>
</organism>
<gene>
    <name evidence="4" type="ORF">BATDEDRAFT_92879</name>
</gene>
<evidence type="ECO:0000256" key="2">
    <source>
        <dbReference type="SAM" id="MobiDB-lite"/>
    </source>
</evidence>
<dbReference type="AlphaFoldDB" id="F4PES3"/>
<name>F4PES3_BATDJ</name>
<evidence type="ECO:0000313" key="5">
    <source>
        <dbReference type="Proteomes" id="UP000007241"/>
    </source>
</evidence>
<dbReference type="PANTHER" id="PTHR21074">
    <property type="entry name" value="IQ AND UBIQUITIN-LIKE DOMAIN-CONTAINING PROTEIN"/>
    <property type="match status" value="1"/>
</dbReference>
<feature type="region of interest" description="Disordered" evidence="2">
    <location>
        <begin position="206"/>
        <end position="238"/>
    </location>
</feature>
<feature type="domain" description="IQ motif and ubiquitin-like" evidence="3">
    <location>
        <begin position="479"/>
        <end position="600"/>
    </location>
</feature>
<dbReference type="Proteomes" id="UP000007241">
    <property type="component" value="Unassembled WGS sequence"/>
</dbReference>